<dbReference type="GeneID" id="17297602"/>
<evidence type="ECO:0000256" key="1">
    <source>
        <dbReference type="SAM" id="MobiDB-lite"/>
    </source>
</evidence>
<name>L1IYI4_GUITC</name>
<organism evidence="3">
    <name type="scientific">Guillardia theta (strain CCMP2712)</name>
    <name type="common">Cryptophyte</name>
    <dbReference type="NCBI Taxonomy" id="905079"/>
    <lineage>
        <taxon>Eukaryota</taxon>
        <taxon>Cryptophyceae</taxon>
        <taxon>Pyrenomonadales</taxon>
        <taxon>Geminigeraceae</taxon>
        <taxon>Guillardia</taxon>
    </lineage>
</organism>
<proteinExistence type="predicted"/>
<protein>
    <submittedName>
        <fullName evidence="3 4">Uncharacterized protein</fullName>
    </submittedName>
</protein>
<dbReference type="Proteomes" id="UP000011087">
    <property type="component" value="Unassembled WGS sequence"/>
</dbReference>
<reference evidence="3 5" key="1">
    <citation type="journal article" date="2012" name="Nature">
        <title>Algal genomes reveal evolutionary mosaicism and the fate of nucleomorphs.</title>
        <authorList>
            <consortium name="DOE Joint Genome Institute"/>
            <person name="Curtis B.A."/>
            <person name="Tanifuji G."/>
            <person name="Burki F."/>
            <person name="Gruber A."/>
            <person name="Irimia M."/>
            <person name="Maruyama S."/>
            <person name="Arias M.C."/>
            <person name="Ball S.G."/>
            <person name="Gile G.H."/>
            <person name="Hirakawa Y."/>
            <person name="Hopkins J.F."/>
            <person name="Kuo A."/>
            <person name="Rensing S.A."/>
            <person name="Schmutz J."/>
            <person name="Symeonidi A."/>
            <person name="Elias M."/>
            <person name="Eveleigh R.J."/>
            <person name="Herman E.K."/>
            <person name="Klute M.J."/>
            <person name="Nakayama T."/>
            <person name="Obornik M."/>
            <person name="Reyes-Prieto A."/>
            <person name="Armbrust E.V."/>
            <person name="Aves S.J."/>
            <person name="Beiko R.G."/>
            <person name="Coutinho P."/>
            <person name="Dacks J.B."/>
            <person name="Durnford D.G."/>
            <person name="Fast N.M."/>
            <person name="Green B.R."/>
            <person name="Grisdale C.J."/>
            <person name="Hempel F."/>
            <person name="Henrissat B."/>
            <person name="Hoppner M.P."/>
            <person name="Ishida K."/>
            <person name="Kim E."/>
            <person name="Koreny L."/>
            <person name="Kroth P.G."/>
            <person name="Liu Y."/>
            <person name="Malik S.B."/>
            <person name="Maier U.G."/>
            <person name="McRose D."/>
            <person name="Mock T."/>
            <person name="Neilson J.A."/>
            <person name="Onodera N.T."/>
            <person name="Poole A.M."/>
            <person name="Pritham E.J."/>
            <person name="Richards T.A."/>
            <person name="Rocap G."/>
            <person name="Roy S.W."/>
            <person name="Sarai C."/>
            <person name="Schaack S."/>
            <person name="Shirato S."/>
            <person name="Slamovits C.H."/>
            <person name="Spencer D.F."/>
            <person name="Suzuki S."/>
            <person name="Worden A.Z."/>
            <person name="Zauner S."/>
            <person name="Barry K."/>
            <person name="Bell C."/>
            <person name="Bharti A.K."/>
            <person name="Crow J.A."/>
            <person name="Grimwood J."/>
            <person name="Kramer R."/>
            <person name="Lindquist E."/>
            <person name="Lucas S."/>
            <person name="Salamov A."/>
            <person name="McFadden G.I."/>
            <person name="Lane C.E."/>
            <person name="Keeling P.J."/>
            <person name="Gray M.W."/>
            <person name="Grigoriev I.V."/>
            <person name="Archibald J.M."/>
        </authorList>
    </citation>
    <scope>NUCLEOTIDE SEQUENCE</scope>
    <source>
        <strain evidence="3 5">CCMP2712</strain>
    </source>
</reference>
<dbReference type="PaxDb" id="55529-EKX40964"/>
<keyword evidence="2" id="KW-0812">Transmembrane</keyword>
<reference evidence="4" key="3">
    <citation type="submission" date="2015-06" db="UniProtKB">
        <authorList>
            <consortium name="EnsemblProtists"/>
        </authorList>
    </citation>
    <scope>IDENTIFICATION</scope>
</reference>
<evidence type="ECO:0000256" key="2">
    <source>
        <dbReference type="SAM" id="Phobius"/>
    </source>
</evidence>
<dbReference type="AlphaFoldDB" id="L1IYI4"/>
<dbReference type="EMBL" id="JH993027">
    <property type="protein sequence ID" value="EKX40964.1"/>
    <property type="molecule type" value="Genomic_DNA"/>
</dbReference>
<feature type="region of interest" description="Disordered" evidence="1">
    <location>
        <begin position="1"/>
        <end position="61"/>
    </location>
</feature>
<dbReference type="EnsemblProtists" id="EKX40964">
    <property type="protein sequence ID" value="EKX40964"/>
    <property type="gene ID" value="GUITHDRAFT_142364"/>
</dbReference>
<sequence>MVLMEFSRRRSAAKAQGPGAGAMAQADDEGVSGRGAAMRGAGARAAAEEEEAAGGSIQQGRMGMPLNQSFNDLPGNSWQLVPFSIAAIFMTLTVAAAAIWMVAKRFR</sequence>
<feature type="compositionally biased region" description="Low complexity" evidence="1">
    <location>
        <begin position="34"/>
        <end position="45"/>
    </location>
</feature>
<keyword evidence="2" id="KW-1133">Transmembrane helix</keyword>
<gene>
    <name evidence="3" type="ORF">GUITHDRAFT_142364</name>
</gene>
<dbReference type="HOGENOM" id="CLU_2215017_0_0_1"/>
<dbReference type="RefSeq" id="XP_005827944.1">
    <property type="nucleotide sequence ID" value="XM_005827887.1"/>
</dbReference>
<reference evidence="5" key="2">
    <citation type="submission" date="2012-11" db="EMBL/GenBank/DDBJ databases">
        <authorList>
            <person name="Kuo A."/>
            <person name="Curtis B.A."/>
            <person name="Tanifuji G."/>
            <person name="Burki F."/>
            <person name="Gruber A."/>
            <person name="Irimia M."/>
            <person name="Maruyama S."/>
            <person name="Arias M.C."/>
            <person name="Ball S.G."/>
            <person name="Gile G.H."/>
            <person name="Hirakawa Y."/>
            <person name="Hopkins J.F."/>
            <person name="Rensing S.A."/>
            <person name="Schmutz J."/>
            <person name="Symeonidi A."/>
            <person name="Elias M."/>
            <person name="Eveleigh R.J."/>
            <person name="Herman E.K."/>
            <person name="Klute M.J."/>
            <person name="Nakayama T."/>
            <person name="Obornik M."/>
            <person name="Reyes-Prieto A."/>
            <person name="Armbrust E.V."/>
            <person name="Aves S.J."/>
            <person name="Beiko R.G."/>
            <person name="Coutinho P."/>
            <person name="Dacks J.B."/>
            <person name="Durnford D.G."/>
            <person name="Fast N.M."/>
            <person name="Green B.R."/>
            <person name="Grisdale C."/>
            <person name="Hempe F."/>
            <person name="Henrissat B."/>
            <person name="Hoppner M.P."/>
            <person name="Ishida K.-I."/>
            <person name="Kim E."/>
            <person name="Koreny L."/>
            <person name="Kroth P.G."/>
            <person name="Liu Y."/>
            <person name="Malik S.-B."/>
            <person name="Maier U.G."/>
            <person name="McRose D."/>
            <person name="Mock T."/>
            <person name="Neilson J.A."/>
            <person name="Onodera N.T."/>
            <person name="Poole A.M."/>
            <person name="Pritham E.J."/>
            <person name="Richards T.A."/>
            <person name="Rocap G."/>
            <person name="Roy S.W."/>
            <person name="Sarai C."/>
            <person name="Schaack S."/>
            <person name="Shirato S."/>
            <person name="Slamovits C.H."/>
            <person name="Spencer D.F."/>
            <person name="Suzuki S."/>
            <person name="Worden A.Z."/>
            <person name="Zauner S."/>
            <person name="Barry K."/>
            <person name="Bell C."/>
            <person name="Bharti A.K."/>
            <person name="Crow J.A."/>
            <person name="Grimwood J."/>
            <person name="Kramer R."/>
            <person name="Lindquist E."/>
            <person name="Lucas S."/>
            <person name="Salamov A."/>
            <person name="McFadden G.I."/>
            <person name="Lane C.E."/>
            <person name="Keeling P.J."/>
            <person name="Gray M.W."/>
            <person name="Grigoriev I.V."/>
            <person name="Archibald J.M."/>
        </authorList>
    </citation>
    <scope>NUCLEOTIDE SEQUENCE</scope>
    <source>
        <strain evidence="5">CCMP2712</strain>
    </source>
</reference>
<feature type="transmembrane region" description="Helical" evidence="2">
    <location>
        <begin position="80"/>
        <end position="103"/>
    </location>
</feature>
<feature type="compositionally biased region" description="Low complexity" evidence="1">
    <location>
        <begin position="13"/>
        <end position="25"/>
    </location>
</feature>
<keyword evidence="5" id="KW-1185">Reference proteome</keyword>
<evidence type="ECO:0000313" key="5">
    <source>
        <dbReference type="Proteomes" id="UP000011087"/>
    </source>
</evidence>
<evidence type="ECO:0000313" key="3">
    <source>
        <dbReference type="EMBL" id="EKX40964.1"/>
    </source>
</evidence>
<accession>L1IYI4</accession>
<dbReference type="KEGG" id="gtt:GUITHDRAFT_142364"/>
<keyword evidence="2" id="KW-0472">Membrane</keyword>
<evidence type="ECO:0000313" key="4">
    <source>
        <dbReference type="EnsemblProtists" id="EKX40964"/>
    </source>
</evidence>